<evidence type="ECO:0000256" key="1">
    <source>
        <dbReference type="SAM" id="Coils"/>
    </source>
</evidence>
<dbReference type="InterPro" id="IPR013783">
    <property type="entry name" value="Ig-like_fold"/>
</dbReference>
<feature type="compositionally biased region" description="Basic and acidic residues" evidence="2">
    <location>
        <begin position="132"/>
        <end position="151"/>
    </location>
</feature>
<dbReference type="Gene3D" id="2.60.40.10">
    <property type="entry name" value="Immunoglobulins"/>
    <property type="match status" value="1"/>
</dbReference>
<dbReference type="AlphaFoldDB" id="A0AAV9SJ85"/>
<sequence length="805" mass="91627">MRTESEPLEALKFKMLEELPKLGDTDTTETAEEIRAASSHDNEKPPKGHQNPELVAIIHQRTPPDEDGNAAKVAPLVKDLQQLDFTAYLRFDERGMVLPHSILGSLEDLQSYLEAKGENNLLKQISNPLRDAATEATRRPRTDTTRREKVSHQRSTQSNALQHWDKHMTYRRQKQEELSYSLNRPVENLLMNQAKHFRETQEQREILDRVIPLAHPGYGYCVGREFWNLPQRYGDELSGITATLTQTERGQKKPITHVGHPSSIQMEMGVISTGTELPASRAWGQSAYLQQRCRELQDILQDMDFKKPDISKLEVIGTGSPFTSLSERQSLFLQKEKQEKKQNEMKKEKLDSQAETADVQVKVFPFPALRIHGQLASWTGNPTSDKGEVGISTSVFFESQTGEIVSADLELRNEGSTVIFFSWHKLPRPQSLSHLCSQNNSVRFYFKSPSGVIRPSETQRVEFIFKSEEPGLWTELWELRTHPLLLQGASIQVRLSGEAFKQDKTADQRCFIENKLEKVVVEKLCGSIVHEIVRRVHTPERPNSPAERYITEEQLFQTTNPKLQYHYQPVEDLKTLWQQVNQGGSWDFSVDTLRQAVLSLPDEEPIKEESLSQLNCLYLQLSEPSDVKHQLLTPTIIGRQLWIKLLDFMADEAMRLRDVMGLPEKETWADAATRSSTDDKIQNKKETAAKEERSGLKSKFKDSNKLEAGSPTADSPLEENKIKVKRKDDAGNRPREKQEKDSGSLADIGLESTTEIQSVDSEPILIYTRTLHKKVYACMEDLVDSLCDLMEDVHVGDGQNTNCCA</sequence>
<feature type="compositionally biased region" description="Basic and acidic residues" evidence="2">
    <location>
        <begin position="32"/>
        <end position="46"/>
    </location>
</feature>
<evidence type="ECO:0000313" key="3">
    <source>
        <dbReference type="EMBL" id="KAK5620874.1"/>
    </source>
</evidence>
<feature type="region of interest" description="Disordered" evidence="2">
    <location>
        <begin position="19"/>
        <end position="50"/>
    </location>
</feature>
<dbReference type="PANTHER" id="PTHR48421">
    <property type="entry name" value="MYCBP-ASSOCIATED PROTEIN"/>
    <property type="match status" value="1"/>
</dbReference>
<feature type="compositionally biased region" description="Basic and acidic residues" evidence="2">
    <location>
        <begin position="718"/>
        <end position="742"/>
    </location>
</feature>
<accession>A0AAV9SJ85</accession>
<dbReference type="InterPro" id="IPR032707">
    <property type="entry name" value="MYCBPAP"/>
</dbReference>
<feature type="region of interest" description="Disordered" evidence="2">
    <location>
        <begin position="130"/>
        <end position="160"/>
    </location>
</feature>
<proteinExistence type="predicted"/>
<gene>
    <name evidence="3" type="ORF">CRENBAI_017577</name>
</gene>
<keyword evidence="1" id="KW-0175">Coiled coil</keyword>
<reference evidence="3 4" key="1">
    <citation type="submission" date="2021-06" db="EMBL/GenBank/DDBJ databases">
        <authorList>
            <person name="Palmer J.M."/>
        </authorList>
    </citation>
    <scope>NUCLEOTIDE SEQUENCE [LARGE SCALE GENOMIC DNA]</scope>
    <source>
        <strain evidence="3 4">MEX-2019</strain>
        <tissue evidence="3">Muscle</tissue>
    </source>
</reference>
<comment type="caution">
    <text evidence="3">The sequence shown here is derived from an EMBL/GenBank/DDBJ whole genome shotgun (WGS) entry which is preliminary data.</text>
</comment>
<evidence type="ECO:0000256" key="2">
    <source>
        <dbReference type="SAM" id="MobiDB-lite"/>
    </source>
</evidence>
<evidence type="ECO:0000313" key="4">
    <source>
        <dbReference type="Proteomes" id="UP001311232"/>
    </source>
</evidence>
<name>A0AAV9SJ85_9TELE</name>
<dbReference type="PANTHER" id="PTHR48421:SF1">
    <property type="entry name" value="MYCBP-ASSOCIATED PROTEIN"/>
    <property type="match status" value="1"/>
</dbReference>
<dbReference type="Pfam" id="PF14646">
    <property type="entry name" value="MYCBPAP"/>
    <property type="match status" value="1"/>
</dbReference>
<protein>
    <recommendedName>
        <fullName evidence="5">MYCBP-associated protein</fullName>
    </recommendedName>
</protein>
<feature type="compositionally biased region" description="Basic and acidic residues" evidence="2">
    <location>
        <begin position="676"/>
        <end position="705"/>
    </location>
</feature>
<feature type="coiled-coil region" evidence="1">
    <location>
        <begin position="328"/>
        <end position="355"/>
    </location>
</feature>
<evidence type="ECO:0008006" key="5">
    <source>
        <dbReference type="Google" id="ProtNLM"/>
    </source>
</evidence>
<keyword evidence="4" id="KW-1185">Reference proteome</keyword>
<dbReference type="EMBL" id="JAHHUM010000330">
    <property type="protein sequence ID" value="KAK5620874.1"/>
    <property type="molecule type" value="Genomic_DNA"/>
</dbReference>
<dbReference type="Proteomes" id="UP001311232">
    <property type="component" value="Unassembled WGS sequence"/>
</dbReference>
<feature type="region of interest" description="Disordered" evidence="2">
    <location>
        <begin position="668"/>
        <end position="749"/>
    </location>
</feature>
<organism evidence="3 4">
    <name type="scientific">Crenichthys baileyi</name>
    <name type="common">White River springfish</name>
    <dbReference type="NCBI Taxonomy" id="28760"/>
    <lineage>
        <taxon>Eukaryota</taxon>
        <taxon>Metazoa</taxon>
        <taxon>Chordata</taxon>
        <taxon>Craniata</taxon>
        <taxon>Vertebrata</taxon>
        <taxon>Euteleostomi</taxon>
        <taxon>Actinopterygii</taxon>
        <taxon>Neopterygii</taxon>
        <taxon>Teleostei</taxon>
        <taxon>Neoteleostei</taxon>
        <taxon>Acanthomorphata</taxon>
        <taxon>Ovalentaria</taxon>
        <taxon>Atherinomorphae</taxon>
        <taxon>Cyprinodontiformes</taxon>
        <taxon>Goodeidae</taxon>
        <taxon>Crenichthys</taxon>
    </lineage>
</organism>